<evidence type="ECO:0000313" key="2">
    <source>
        <dbReference type="Proteomes" id="UP001055072"/>
    </source>
</evidence>
<accession>A0ACB8ULF0</accession>
<protein>
    <submittedName>
        <fullName evidence="1">Uncharacterized protein</fullName>
    </submittedName>
</protein>
<keyword evidence="2" id="KW-1185">Reference proteome</keyword>
<name>A0ACB8ULF0_9APHY</name>
<proteinExistence type="predicted"/>
<gene>
    <name evidence="1" type="ORF">BDY19DRAFT_881003</name>
</gene>
<sequence>MIRQSNLRGFEIPNAPERKITSLFADDTTILLSEHDNYTILENILDTWCLASGGKFNKDKTIAIPIGNSEYRQKVLTTRKIGEHSLPLPQDISLIPDGEATRSLGAWIGNNTNAETPWSPVLNKINSALTRWNKFKPTLKGKRLIVQMIVAGMTQYLTKVQGMPKTIELQLKTIIRDFMWDKVKIPPINLETLQQPLQKGGLKLIDLTARNEAIEIAWLATYLRRDDERPTWTYLADYLISRSVIVNDRHIPIDMRINAFTQTWKTSTHHTSTLPECLKRMLKTAIKYNANFTAIKLSHKMQRNLPIWLH</sequence>
<dbReference type="Proteomes" id="UP001055072">
    <property type="component" value="Unassembled WGS sequence"/>
</dbReference>
<feature type="non-terminal residue" evidence="1">
    <location>
        <position position="310"/>
    </location>
</feature>
<organism evidence="1 2">
    <name type="scientific">Irpex rosettiformis</name>
    <dbReference type="NCBI Taxonomy" id="378272"/>
    <lineage>
        <taxon>Eukaryota</taxon>
        <taxon>Fungi</taxon>
        <taxon>Dikarya</taxon>
        <taxon>Basidiomycota</taxon>
        <taxon>Agaricomycotina</taxon>
        <taxon>Agaricomycetes</taxon>
        <taxon>Polyporales</taxon>
        <taxon>Irpicaceae</taxon>
        <taxon>Irpex</taxon>
    </lineage>
</organism>
<evidence type="ECO:0000313" key="1">
    <source>
        <dbReference type="EMBL" id="KAI0094525.1"/>
    </source>
</evidence>
<comment type="caution">
    <text evidence="1">The sequence shown here is derived from an EMBL/GenBank/DDBJ whole genome shotgun (WGS) entry which is preliminary data.</text>
</comment>
<dbReference type="EMBL" id="MU274900">
    <property type="protein sequence ID" value="KAI0094525.1"/>
    <property type="molecule type" value="Genomic_DNA"/>
</dbReference>
<reference evidence="1" key="1">
    <citation type="journal article" date="2021" name="Environ. Microbiol.">
        <title>Gene family expansions and transcriptome signatures uncover fungal adaptations to wood decay.</title>
        <authorList>
            <person name="Hage H."/>
            <person name="Miyauchi S."/>
            <person name="Viragh M."/>
            <person name="Drula E."/>
            <person name="Min B."/>
            <person name="Chaduli D."/>
            <person name="Navarro D."/>
            <person name="Favel A."/>
            <person name="Norest M."/>
            <person name="Lesage-Meessen L."/>
            <person name="Balint B."/>
            <person name="Merenyi Z."/>
            <person name="de Eugenio L."/>
            <person name="Morin E."/>
            <person name="Martinez A.T."/>
            <person name="Baldrian P."/>
            <person name="Stursova M."/>
            <person name="Martinez M.J."/>
            <person name="Novotny C."/>
            <person name="Magnuson J.K."/>
            <person name="Spatafora J.W."/>
            <person name="Maurice S."/>
            <person name="Pangilinan J."/>
            <person name="Andreopoulos W."/>
            <person name="LaButti K."/>
            <person name="Hundley H."/>
            <person name="Na H."/>
            <person name="Kuo A."/>
            <person name="Barry K."/>
            <person name="Lipzen A."/>
            <person name="Henrissat B."/>
            <person name="Riley R."/>
            <person name="Ahrendt S."/>
            <person name="Nagy L.G."/>
            <person name="Grigoriev I.V."/>
            <person name="Martin F."/>
            <person name="Rosso M.N."/>
        </authorList>
    </citation>
    <scope>NUCLEOTIDE SEQUENCE</scope>
    <source>
        <strain evidence="1">CBS 384.51</strain>
    </source>
</reference>